<comment type="caution">
    <text evidence="4">The sequence shown here is derived from an EMBL/GenBank/DDBJ whole genome shotgun (WGS) entry which is preliminary data.</text>
</comment>
<proteinExistence type="predicted"/>
<accession>A0A0G8EDG0</accession>
<evidence type="ECO:0000256" key="2">
    <source>
        <dbReference type="ARBA" id="ARBA00022679"/>
    </source>
</evidence>
<sequence>MEEIKRHQKYWDNSAEIYDGIIQEELSGFKKEAWRRILEEHISMKGPLKILEIGTGPGFFAILLAQMGHEVTALDFSEYMIKTAKKNALHSGVSVNFIHVSHASPFDDIESYDVIVSRNVTWTLHYPERTYTEWYNWLKKDGQLLIFDANWNITLAKKMHAKVYQNDIEKAKQLGFPVYDEKILFGEGDEIAKNLPLTFAMRPEWDKAVLFQLGFRDIQTRQDFHELIYTKAEQVAYASIPLFSIIAVK</sequence>
<evidence type="ECO:0000313" key="5">
    <source>
        <dbReference type="Proteomes" id="UP000035214"/>
    </source>
</evidence>
<evidence type="ECO:0000256" key="3">
    <source>
        <dbReference type="ARBA" id="ARBA00022691"/>
    </source>
</evidence>
<dbReference type="PANTHER" id="PTHR43464:SF19">
    <property type="entry name" value="UBIQUINONE BIOSYNTHESIS O-METHYLTRANSFERASE, MITOCHONDRIAL"/>
    <property type="match status" value="1"/>
</dbReference>
<reference evidence="4 5" key="1">
    <citation type="submission" date="2015-04" db="EMBL/GenBank/DDBJ databases">
        <title>Draft Genome Sequences of Eight Spore-Forming Food Isolates of Bacillus cereus Genome sequencing.</title>
        <authorList>
            <person name="Krawcyk A.O."/>
            <person name="de Jong A."/>
            <person name="Eijlander R.T."/>
            <person name="Berendsen E.M."/>
            <person name="Holsappel S."/>
            <person name="Wells-Bennik M."/>
            <person name="Kuipers O.P."/>
        </authorList>
    </citation>
    <scope>NUCLEOTIDE SEQUENCE [LARGE SCALE GENOMIC DNA]</scope>
    <source>
        <strain evidence="4 5">B4077</strain>
    </source>
</reference>
<dbReference type="InterPro" id="IPR029063">
    <property type="entry name" value="SAM-dependent_MTases_sf"/>
</dbReference>
<evidence type="ECO:0000256" key="1">
    <source>
        <dbReference type="ARBA" id="ARBA00022603"/>
    </source>
</evidence>
<dbReference type="GO" id="GO:0032259">
    <property type="term" value="P:methylation"/>
    <property type="evidence" value="ECO:0007669"/>
    <property type="project" value="UniProtKB-KW"/>
</dbReference>
<gene>
    <name evidence="4" type="ORF">B4077_3244</name>
</gene>
<organism evidence="4 5">
    <name type="scientific">Bacillus cereus</name>
    <dbReference type="NCBI Taxonomy" id="1396"/>
    <lineage>
        <taxon>Bacteria</taxon>
        <taxon>Bacillati</taxon>
        <taxon>Bacillota</taxon>
        <taxon>Bacilli</taxon>
        <taxon>Bacillales</taxon>
        <taxon>Bacillaceae</taxon>
        <taxon>Bacillus</taxon>
        <taxon>Bacillus cereus group</taxon>
    </lineage>
</organism>
<keyword evidence="3" id="KW-0949">S-adenosyl-L-methionine</keyword>
<name>A0A0G8EDG0_BACCE</name>
<dbReference type="PANTHER" id="PTHR43464">
    <property type="entry name" value="METHYLTRANSFERASE"/>
    <property type="match status" value="1"/>
</dbReference>
<protein>
    <submittedName>
        <fullName evidence="4">Uncharacterized protein</fullName>
    </submittedName>
</protein>
<dbReference type="InterPro" id="IPR013216">
    <property type="entry name" value="Methyltransf_11"/>
</dbReference>
<keyword evidence="1" id="KW-0489">Methyltransferase</keyword>
<dbReference type="Gene3D" id="3.40.50.150">
    <property type="entry name" value="Vaccinia Virus protein VP39"/>
    <property type="match status" value="1"/>
</dbReference>
<dbReference type="Proteomes" id="UP000035214">
    <property type="component" value="Unassembled WGS sequence"/>
</dbReference>
<dbReference type="AlphaFoldDB" id="A0A0G8EDG0"/>
<keyword evidence="2" id="KW-0808">Transferase</keyword>
<evidence type="ECO:0000313" key="4">
    <source>
        <dbReference type="EMBL" id="KLA22298.1"/>
    </source>
</evidence>
<dbReference type="PATRIC" id="fig|1396.428.peg.2603"/>
<dbReference type="RefSeq" id="WP_046956886.1">
    <property type="nucleotide sequence ID" value="NZ_LCYI01000062.1"/>
</dbReference>
<dbReference type="CDD" id="cd02440">
    <property type="entry name" value="AdoMet_MTases"/>
    <property type="match status" value="1"/>
</dbReference>
<dbReference type="SUPFAM" id="SSF53335">
    <property type="entry name" value="S-adenosyl-L-methionine-dependent methyltransferases"/>
    <property type="match status" value="1"/>
</dbReference>
<dbReference type="Pfam" id="PF08241">
    <property type="entry name" value="Methyltransf_11"/>
    <property type="match status" value="1"/>
</dbReference>
<dbReference type="EMBL" id="LCYI01000062">
    <property type="protein sequence ID" value="KLA22298.1"/>
    <property type="molecule type" value="Genomic_DNA"/>
</dbReference>
<dbReference type="GO" id="GO:0008757">
    <property type="term" value="F:S-adenosylmethionine-dependent methyltransferase activity"/>
    <property type="evidence" value="ECO:0007669"/>
    <property type="project" value="InterPro"/>
</dbReference>